<evidence type="ECO:0000256" key="4">
    <source>
        <dbReference type="ARBA" id="ARBA00022679"/>
    </source>
</evidence>
<dbReference type="InterPro" id="IPR001330">
    <property type="entry name" value="Prenyltrans"/>
</dbReference>
<evidence type="ECO:0000259" key="8">
    <source>
        <dbReference type="Pfam" id="PF00432"/>
    </source>
</evidence>
<keyword evidence="6" id="KW-0677">Repeat</keyword>
<keyword evidence="10" id="KW-1185">Reference proteome</keyword>
<dbReference type="InterPro" id="IPR045089">
    <property type="entry name" value="PGGT1B-like"/>
</dbReference>
<evidence type="ECO:0000256" key="5">
    <source>
        <dbReference type="ARBA" id="ARBA00022723"/>
    </source>
</evidence>
<dbReference type="GO" id="GO:0005953">
    <property type="term" value="C:CAAX-protein geranylgeranyltransferase complex"/>
    <property type="evidence" value="ECO:0007669"/>
    <property type="project" value="TreeGrafter"/>
</dbReference>
<evidence type="ECO:0000256" key="6">
    <source>
        <dbReference type="ARBA" id="ARBA00022737"/>
    </source>
</evidence>
<name>A0A8K0KTP4_9PEZI</name>
<proteinExistence type="inferred from homology"/>
<keyword evidence="3" id="KW-0637">Prenyltransferase</keyword>
<feature type="domain" description="Prenyltransferase alpha-alpha toroid" evidence="8">
    <location>
        <begin position="20"/>
        <end position="414"/>
    </location>
</feature>
<evidence type="ECO:0000256" key="1">
    <source>
        <dbReference type="ARBA" id="ARBA00001947"/>
    </source>
</evidence>
<keyword evidence="4" id="KW-0808">Transferase</keyword>
<dbReference type="PANTHER" id="PTHR11774:SF4">
    <property type="entry name" value="GERANYLGERANYL TRANSFERASE TYPE-1 SUBUNIT BETA"/>
    <property type="match status" value="1"/>
</dbReference>
<reference evidence="9" key="1">
    <citation type="submission" date="2021-07" db="EMBL/GenBank/DDBJ databases">
        <title>Elsinoe batatas strain:CRI-CJ2 Genome sequencing and assembly.</title>
        <authorList>
            <person name="Huang L."/>
        </authorList>
    </citation>
    <scope>NUCLEOTIDE SEQUENCE</scope>
    <source>
        <strain evidence="9">CRI-CJ2</strain>
    </source>
</reference>
<dbReference type="EMBL" id="JAESVG020000010">
    <property type="protein sequence ID" value="KAG8623644.1"/>
    <property type="molecule type" value="Genomic_DNA"/>
</dbReference>
<dbReference type="SUPFAM" id="SSF48239">
    <property type="entry name" value="Terpenoid cyclases/Protein prenyltransferases"/>
    <property type="match status" value="1"/>
</dbReference>
<evidence type="ECO:0000256" key="3">
    <source>
        <dbReference type="ARBA" id="ARBA00022602"/>
    </source>
</evidence>
<dbReference type="Proteomes" id="UP000809789">
    <property type="component" value="Unassembled WGS sequence"/>
</dbReference>
<dbReference type="Gene3D" id="1.50.10.20">
    <property type="match status" value="1"/>
</dbReference>
<evidence type="ECO:0000313" key="10">
    <source>
        <dbReference type="Proteomes" id="UP000809789"/>
    </source>
</evidence>
<sequence length="435" mass="48277">MPAPHVTAASHVPINDTPQLDVKRHTKYFLRCLKTYLPQPYTSNDSNRLSLAFFIVAALDLLDTLESNTCPQERADYVDWIYQNQHPDGGFRGFPGSDFGDGRNDGNAQWDPANLPATYFALCLLLILNDDFSRFERDKCLDWIPQLQREDGSFGETIVAGSIQGGKDSRFGYCASGIRYILGGHPQQGQEHARDIKVDRLVECICSAESYDGGISDSPFHEPHAGYTYCGLGALSFLDRLSTSDHSSARITGPSSPNSTIRWLVSRQTAGITEDDSFDTRQDETDTPETCHDAHTFLSPSQLATETGKLSFASRPTRSFALDWVGMNGRPNKIADTCYAFWVGGALHLLDAEHLMEKERLRKWLLERTAHPALGGFGKHAGELPDVYHSYLGLAALSLTGDESVQRLDATLCISTRAKERLGPLWEKWGIANQQ</sequence>
<organism evidence="9 10">
    <name type="scientific">Elsinoe batatas</name>
    <dbReference type="NCBI Taxonomy" id="2601811"/>
    <lineage>
        <taxon>Eukaryota</taxon>
        <taxon>Fungi</taxon>
        <taxon>Dikarya</taxon>
        <taxon>Ascomycota</taxon>
        <taxon>Pezizomycotina</taxon>
        <taxon>Dothideomycetes</taxon>
        <taxon>Dothideomycetidae</taxon>
        <taxon>Myriangiales</taxon>
        <taxon>Elsinoaceae</taxon>
        <taxon>Elsinoe</taxon>
    </lineage>
</organism>
<dbReference type="GO" id="GO:0046872">
    <property type="term" value="F:metal ion binding"/>
    <property type="evidence" value="ECO:0007669"/>
    <property type="project" value="UniProtKB-KW"/>
</dbReference>
<evidence type="ECO:0000256" key="2">
    <source>
        <dbReference type="ARBA" id="ARBA00010497"/>
    </source>
</evidence>
<comment type="cofactor">
    <cofactor evidence="1">
        <name>Zn(2+)</name>
        <dbReference type="ChEBI" id="CHEBI:29105"/>
    </cofactor>
</comment>
<evidence type="ECO:0000313" key="9">
    <source>
        <dbReference type="EMBL" id="KAG8623644.1"/>
    </source>
</evidence>
<keyword evidence="7" id="KW-0862">Zinc</keyword>
<comment type="caution">
    <text evidence="9">The sequence shown here is derived from an EMBL/GenBank/DDBJ whole genome shotgun (WGS) entry which is preliminary data.</text>
</comment>
<gene>
    <name evidence="9" type="ORF">KVT40_008620</name>
</gene>
<dbReference type="InterPro" id="IPR008930">
    <property type="entry name" value="Terpenoid_cyclase/PrenylTrfase"/>
</dbReference>
<dbReference type="GO" id="GO:0004662">
    <property type="term" value="F:CAAX-protein geranylgeranyltransferase activity"/>
    <property type="evidence" value="ECO:0007669"/>
    <property type="project" value="TreeGrafter"/>
</dbReference>
<keyword evidence="5" id="KW-0479">Metal-binding</keyword>
<evidence type="ECO:0000256" key="7">
    <source>
        <dbReference type="ARBA" id="ARBA00022833"/>
    </source>
</evidence>
<accession>A0A8K0KTP4</accession>
<dbReference type="AlphaFoldDB" id="A0A8K0KTP4"/>
<dbReference type="Pfam" id="PF00432">
    <property type="entry name" value="Prenyltrans"/>
    <property type="match status" value="1"/>
</dbReference>
<comment type="similarity">
    <text evidence="2">Belongs to the protein prenyltransferase subunit beta family.</text>
</comment>
<dbReference type="OrthoDB" id="24893at2759"/>
<protein>
    <recommendedName>
        <fullName evidence="8">Prenyltransferase alpha-alpha toroid domain-containing protein</fullName>
    </recommendedName>
</protein>
<dbReference type="PANTHER" id="PTHR11774">
    <property type="entry name" value="GERANYLGERANYL TRANSFERASE TYPE BETA SUBUNIT"/>
    <property type="match status" value="1"/>
</dbReference>